<dbReference type="InterPro" id="IPR018673">
    <property type="entry name" value="DUF2141"/>
</dbReference>
<dbReference type="Proteomes" id="UP000199673">
    <property type="component" value="Unassembled WGS sequence"/>
</dbReference>
<name>A0A1I7BH82_9BACT</name>
<dbReference type="RefSeq" id="WP_091693231.1">
    <property type="nucleotide sequence ID" value="NZ_FPBF01000003.1"/>
</dbReference>
<dbReference type="OrthoDB" id="9788332at2"/>
<evidence type="ECO:0000313" key="1">
    <source>
        <dbReference type="EMBL" id="SFT86535.1"/>
    </source>
</evidence>
<dbReference type="STRING" id="305507.SAMN04489724_2423"/>
<dbReference type="EMBL" id="FPBF01000003">
    <property type="protein sequence ID" value="SFT86535.1"/>
    <property type="molecule type" value="Genomic_DNA"/>
</dbReference>
<proteinExistence type="predicted"/>
<sequence>MKLALIGLLMLVTLSQTQKDLGTIELIIQETSSDDGVIQILIFDKDQGWPESLDKAWKMVTIPIKNGIAKKTIPDVPSGKYAITVFHDHDQDGKIRKNKIGYPVDSFGFSNNPSLLFGVPSFDKCSQKVSSGSTTRFEIDLR</sequence>
<protein>
    <submittedName>
        <fullName evidence="1">Uncharacterized conserved protein, DUF2141 family</fullName>
    </submittedName>
</protein>
<keyword evidence="2" id="KW-1185">Reference proteome</keyword>
<gene>
    <name evidence="1" type="ORF">SAMN04489724_2423</name>
</gene>
<reference evidence="2" key="1">
    <citation type="submission" date="2016-10" db="EMBL/GenBank/DDBJ databases">
        <authorList>
            <person name="Varghese N."/>
            <person name="Submissions S."/>
        </authorList>
    </citation>
    <scope>NUCLEOTIDE SEQUENCE [LARGE SCALE GENOMIC DNA]</scope>
    <source>
        <strain evidence="2">DSM 23445</strain>
    </source>
</reference>
<dbReference type="AlphaFoldDB" id="A0A1I7BH82"/>
<accession>A0A1I7BH82</accession>
<dbReference type="Pfam" id="PF09912">
    <property type="entry name" value="DUF2141"/>
    <property type="match status" value="1"/>
</dbReference>
<evidence type="ECO:0000313" key="2">
    <source>
        <dbReference type="Proteomes" id="UP000199673"/>
    </source>
</evidence>
<organism evidence="1 2">
    <name type="scientific">Algoriphagus locisalis</name>
    <dbReference type="NCBI Taxonomy" id="305507"/>
    <lineage>
        <taxon>Bacteria</taxon>
        <taxon>Pseudomonadati</taxon>
        <taxon>Bacteroidota</taxon>
        <taxon>Cytophagia</taxon>
        <taxon>Cytophagales</taxon>
        <taxon>Cyclobacteriaceae</taxon>
        <taxon>Algoriphagus</taxon>
    </lineage>
</organism>